<proteinExistence type="predicted"/>
<name>A0AAV2NQR1_9HYME</name>
<evidence type="ECO:0000313" key="3">
    <source>
        <dbReference type="Proteomes" id="UP001497644"/>
    </source>
</evidence>
<dbReference type="EMBL" id="OZ034827">
    <property type="protein sequence ID" value="CAL1682794.1"/>
    <property type="molecule type" value="Genomic_DNA"/>
</dbReference>
<keyword evidence="1" id="KW-0175">Coiled coil</keyword>
<evidence type="ECO:0000256" key="1">
    <source>
        <dbReference type="SAM" id="Coils"/>
    </source>
</evidence>
<keyword evidence="3" id="KW-1185">Reference proteome</keyword>
<dbReference type="AlphaFoldDB" id="A0AAV2NQR1"/>
<sequence length="171" mass="19972">MEKNSFVSFSGYFGELRHKAREIDEGIDKLAETWKMPHLLVGGYAERTVETDACLDELWKSFQDTSDKVEKFQSELKPSLEDVDQLLKDSEKIYQDLKEQCDNLDIVLAEYGYQYKESDSIQEKHCRDDSKDNTNDSILRPEDVPDLEIEFTPFLTWRCKAKSKENQIFPA</sequence>
<accession>A0AAV2NQR1</accession>
<gene>
    <name evidence="2" type="ORF">LPLAT_LOCUS8665</name>
</gene>
<organism evidence="2 3">
    <name type="scientific">Lasius platythorax</name>
    <dbReference type="NCBI Taxonomy" id="488582"/>
    <lineage>
        <taxon>Eukaryota</taxon>
        <taxon>Metazoa</taxon>
        <taxon>Ecdysozoa</taxon>
        <taxon>Arthropoda</taxon>
        <taxon>Hexapoda</taxon>
        <taxon>Insecta</taxon>
        <taxon>Pterygota</taxon>
        <taxon>Neoptera</taxon>
        <taxon>Endopterygota</taxon>
        <taxon>Hymenoptera</taxon>
        <taxon>Apocrita</taxon>
        <taxon>Aculeata</taxon>
        <taxon>Formicoidea</taxon>
        <taxon>Formicidae</taxon>
        <taxon>Formicinae</taxon>
        <taxon>Lasius</taxon>
        <taxon>Lasius</taxon>
    </lineage>
</organism>
<protein>
    <submittedName>
        <fullName evidence="2">Uncharacterized protein</fullName>
    </submittedName>
</protein>
<dbReference type="Proteomes" id="UP001497644">
    <property type="component" value="Chromosome 4"/>
</dbReference>
<reference evidence="2" key="1">
    <citation type="submission" date="2024-04" db="EMBL/GenBank/DDBJ databases">
        <authorList>
            <consortium name="Molecular Ecology Group"/>
        </authorList>
    </citation>
    <scope>NUCLEOTIDE SEQUENCE</scope>
</reference>
<evidence type="ECO:0000313" key="2">
    <source>
        <dbReference type="EMBL" id="CAL1682794.1"/>
    </source>
</evidence>
<feature type="coiled-coil region" evidence="1">
    <location>
        <begin position="80"/>
        <end position="107"/>
    </location>
</feature>